<feature type="transmembrane region" description="Helical" evidence="8">
    <location>
        <begin position="12"/>
        <end position="31"/>
    </location>
</feature>
<dbReference type="EMBL" id="BOMB01000019">
    <property type="protein sequence ID" value="GID12423.1"/>
    <property type="molecule type" value="Genomic_DNA"/>
</dbReference>
<feature type="transmembrane region" description="Helical" evidence="8">
    <location>
        <begin position="341"/>
        <end position="359"/>
    </location>
</feature>
<organism evidence="10 11">
    <name type="scientific">Actinocatenispora rupis</name>
    <dbReference type="NCBI Taxonomy" id="519421"/>
    <lineage>
        <taxon>Bacteria</taxon>
        <taxon>Bacillati</taxon>
        <taxon>Actinomycetota</taxon>
        <taxon>Actinomycetes</taxon>
        <taxon>Micromonosporales</taxon>
        <taxon>Micromonosporaceae</taxon>
        <taxon>Actinocatenispora</taxon>
    </lineage>
</organism>
<feature type="transmembrane region" description="Helical" evidence="8">
    <location>
        <begin position="79"/>
        <end position="105"/>
    </location>
</feature>
<evidence type="ECO:0000256" key="7">
    <source>
        <dbReference type="RuleBase" id="RU000320"/>
    </source>
</evidence>
<evidence type="ECO:0000256" key="5">
    <source>
        <dbReference type="ARBA" id="ARBA00022989"/>
    </source>
</evidence>
<proteinExistence type="inferred from homology"/>
<feature type="domain" description="NADH:quinone oxidoreductase/Mrp antiporter transmembrane" evidence="9">
    <location>
        <begin position="135"/>
        <end position="426"/>
    </location>
</feature>
<keyword evidence="5 8" id="KW-1133">Transmembrane helix</keyword>
<evidence type="ECO:0000313" key="11">
    <source>
        <dbReference type="Proteomes" id="UP000612808"/>
    </source>
</evidence>
<feature type="transmembrane region" description="Helical" evidence="8">
    <location>
        <begin position="473"/>
        <end position="496"/>
    </location>
</feature>
<feature type="transmembrane region" description="Helical" evidence="8">
    <location>
        <begin position="586"/>
        <end position="606"/>
    </location>
</feature>
<feature type="transmembrane region" description="Helical" evidence="8">
    <location>
        <begin position="531"/>
        <end position="561"/>
    </location>
</feature>
<feature type="transmembrane region" description="Helical" evidence="8">
    <location>
        <begin position="282"/>
        <end position="303"/>
    </location>
</feature>
<comment type="caution">
    <text evidence="10">The sequence shown here is derived from an EMBL/GenBank/DDBJ whole genome shotgun (WGS) entry which is preliminary data.</text>
</comment>
<feature type="transmembrane region" description="Helical" evidence="8">
    <location>
        <begin position="379"/>
        <end position="397"/>
    </location>
</feature>
<feature type="transmembrane region" description="Helical" evidence="8">
    <location>
        <begin position="417"/>
        <end position="438"/>
    </location>
</feature>
<evidence type="ECO:0000256" key="4">
    <source>
        <dbReference type="ARBA" id="ARBA00022692"/>
    </source>
</evidence>
<evidence type="ECO:0000256" key="1">
    <source>
        <dbReference type="ARBA" id="ARBA00004651"/>
    </source>
</evidence>
<evidence type="ECO:0000256" key="8">
    <source>
        <dbReference type="SAM" id="Phobius"/>
    </source>
</evidence>
<name>A0A8J3JCQ5_9ACTN</name>
<reference evidence="10" key="1">
    <citation type="submission" date="2021-01" db="EMBL/GenBank/DDBJ databases">
        <title>Whole genome shotgun sequence of Actinocatenispora rupis NBRC 107355.</title>
        <authorList>
            <person name="Komaki H."/>
            <person name="Tamura T."/>
        </authorList>
    </citation>
    <scope>NUCLEOTIDE SEQUENCE</scope>
    <source>
        <strain evidence="10">NBRC 107355</strain>
    </source>
</reference>
<dbReference type="Pfam" id="PF00361">
    <property type="entry name" value="Proton_antipo_M"/>
    <property type="match status" value="1"/>
</dbReference>
<feature type="transmembrane region" description="Helical" evidence="8">
    <location>
        <begin position="117"/>
        <end position="134"/>
    </location>
</feature>
<keyword evidence="6 8" id="KW-0472">Membrane</keyword>
<feature type="transmembrane region" description="Helical" evidence="8">
    <location>
        <begin position="310"/>
        <end position="329"/>
    </location>
</feature>
<accession>A0A8J3JCQ5</accession>
<feature type="transmembrane region" description="Helical" evidence="8">
    <location>
        <begin position="249"/>
        <end position="270"/>
    </location>
</feature>
<evidence type="ECO:0000259" key="9">
    <source>
        <dbReference type="Pfam" id="PF00361"/>
    </source>
</evidence>
<sequence>MPAGGLSALPPLAVVGPILLACLVLVVGRWLPRPVPDVVAVVTAAAVAAVTGVLAVASLHGRIVSYLGGWPPRGDRTPGIVLVADPLGAGLGCLAALLTLAALVYGWRYFEDAEAHYHVLVLLFLAGMVGFTLTGDLFTMFVFFELMGAVAYALTGFRIEEPQSVQGALTFGVTNSAGAYLSLMGIGMLYARTGQLGMAPVGAALAGRPTDALVVVAFVLLCCGLLVKAAMVPLHFWLADAHAVAPTPVCVLFSGVMVELGGYAVVRIWWTVFAGALPAAPARTTFLVFGTLTALLGALMCVTQRHLKRLLAYSTVAHVGLFLTGFALLTRDGLTGTAVYVVGHAGTKGALFLLAGVLLNRYGSVDERHLHGRAGHRNVACWAYLVAGVALAGMPPFGPGLGKAIGEEAATTAGYPWLVALFVAVSAVTAGAVLRAGLRVFLGLGRRPGPTAEETTGEHEDPETGQPLRRTPAAMLAAVLALLAGSLAVGVVPGFAAAVGRAAAFTVDGTGYRAQVLHHAAARLPTTLPAYWTWSGVLLGLLSTALAVLVAAVAVAAPAALRRPARTVRPAVDVLHRLHSGHVGDYVAWLFAGLAGFGVLLAAGSLA</sequence>
<comment type="similarity">
    <text evidence="2">Belongs to the CPA3 antiporters (TC 2.A.63) subunit D family.</text>
</comment>
<feature type="transmembrane region" description="Helical" evidence="8">
    <location>
        <begin position="169"/>
        <end position="192"/>
    </location>
</feature>
<dbReference type="GO" id="GO:0005886">
    <property type="term" value="C:plasma membrane"/>
    <property type="evidence" value="ECO:0007669"/>
    <property type="project" value="UniProtKB-SubCell"/>
</dbReference>
<dbReference type="AlphaFoldDB" id="A0A8J3JCQ5"/>
<comment type="subcellular location">
    <subcellularLocation>
        <location evidence="1">Cell membrane</location>
        <topology evidence="1">Multi-pass membrane protein</topology>
    </subcellularLocation>
    <subcellularLocation>
        <location evidence="7">Membrane</location>
        <topology evidence="7">Multi-pass membrane protein</topology>
    </subcellularLocation>
</comment>
<keyword evidence="3" id="KW-1003">Cell membrane</keyword>
<dbReference type="Proteomes" id="UP000612808">
    <property type="component" value="Unassembled WGS sequence"/>
</dbReference>
<feature type="transmembrane region" description="Helical" evidence="8">
    <location>
        <begin position="140"/>
        <end position="157"/>
    </location>
</feature>
<gene>
    <name evidence="10" type="ORF">Aru02nite_33120</name>
</gene>
<dbReference type="PANTHER" id="PTHR42703:SF1">
    <property type="entry name" value="NA(+)_H(+) ANTIPORTER SUBUNIT D1"/>
    <property type="match status" value="1"/>
</dbReference>
<keyword evidence="11" id="KW-1185">Reference proteome</keyword>
<feature type="transmembrane region" description="Helical" evidence="8">
    <location>
        <begin position="38"/>
        <end position="59"/>
    </location>
</feature>
<dbReference type="InterPro" id="IPR050586">
    <property type="entry name" value="CPA3_Na-H_Antiporter_D"/>
</dbReference>
<evidence type="ECO:0000256" key="3">
    <source>
        <dbReference type="ARBA" id="ARBA00022475"/>
    </source>
</evidence>
<protein>
    <recommendedName>
        <fullName evidence="9">NADH:quinone oxidoreductase/Mrp antiporter transmembrane domain-containing protein</fullName>
    </recommendedName>
</protein>
<keyword evidence="4 7" id="KW-0812">Transmembrane</keyword>
<dbReference type="RefSeq" id="WP_239076729.1">
    <property type="nucleotide sequence ID" value="NZ_BAAAZM010000013.1"/>
</dbReference>
<evidence type="ECO:0000256" key="2">
    <source>
        <dbReference type="ARBA" id="ARBA00005346"/>
    </source>
</evidence>
<dbReference type="PANTHER" id="PTHR42703">
    <property type="entry name" value="NADH DEHYDROGENASE"/>
    <property type="match status" value="1"/>
</dbReference>
<feature type="transmembrane region" description="Helical" evidence="8">
    <location>
        <begin position="212"/>
        <end position="237"/>
    </location>
</feature>
<evidence type="ECO:0000313" key="10">
    <source>
        <dbReference type="EMBL" id="GID12423.1"/>
    </source>
</evidence>
<dbReference type="InterPro" id="IPR001750">
    <property type="entry name" value="ND/Mrp_TM"/>
</dbReference>
<evidence type="ECO:0000256" key="6">
    <source>
        <dbReference type="ARBA" id="ARBA00023136"/>
    </source>
</evidence>